<reference evidence="3 4" key="1">
    <citation type="submission" date="2023-02" db="EMBL/GenBank/DDBJ databases">
        <title>LHISI_Scaffold_Assembly.</title>
        <authorList>
            <person name="Stuart O.P."/>
            <person name="Cleave R."/>
            <person name="Magrath M.J.L."/>
            <person name="Mikheyev A.S."/>
        </authorList>
    </citation>
    <scope>NUCLEOTIDE SEQUENCE [LARGE SCALE GENOMIC DNA]</scope>
    <source>
        <strain evidence="3">Daus_M_001</strain>
        <tissue evidence="3">Leg muscle</tissue>
    </source>
</reference>
<evidence type="ECO:0000313" key="4">
    <source>
        <dbReference type="Proteomes" id="UP001159363"/>
    </source>
</evidence>
<evidence type="ECO:0000313" key="3">
    <source>
        <dbReference type="EMBL" id="KAJ8892952.1"/>
    </source>
</evidence>
<name>A0ABQ9I8F1_9NEOP</name>
<keyword evidence="4" id="KW-1185">Reference proteome</keyword>
<evidence type="ECO:0000256" key="1">
    <source>
        <dbReference type="ARBA" id="ARBA00012493"/>
    </source>
</evidence>
<dbReference type="InterPro" id="IPR041588">
    <property type="entry name" value="Integrase_H2C2"/>
</dbReference>
<feature type="domain" description="Integrase zinc-binding" evidence="2">
    <location>
        <begin position="15"/>
        <end position="68"/>
    </location>
</feature>
<dbReference type="PANTHER" id="PTHR37984:SF5">
    <property type="entry name" value="PROTEIN NYNRIN-LIKE"/>
    <property type="match status" value="1"/>
</dbReference>
<accession>A0ABQ9I8F1</accession>
<dbReference type="PANTHER" id="PTHR37984">
    <property type="entry name" value="PROTEIN CBG26694"/>
    <property type="match status" value="1"/>
</dbReference>
<dbReference type="EMBL" id="JARBHB010000002">
    <property type="protein sequence ID" value="KAJ8892952.1"/>
    <property type="molecule type" value="Genomic_DNA"/>
</dbReference>
<evidence type="ECO:0000259" key="2">
    <source>
        <dbReference type="Pfam" id="PF17921"/>
    </source>
</evidence>
<sequence length="86" mass="9821">MGVFNVEPHINRLVIPSKLHSVLLADLHMSHVGMVKTKTLARLYFWWPSLDREIEQTITNCNACRQYQVNPPKAQLSPQAWPSGPN</sequence>
<dbReference type="InterPro" id="IPR050951">
    <property type="entry name" value="Retrovirus_Pol_polyprotein"/>
</dbReference>
<protein>
    <recommendedName>
        <fullName evidence="1">RNA-directed DNA polymerase</fullName>
        <ecNumber evidence="1">2.7.7.49</ecNumber>
    </recommendedName>
</protein>
<comment type="caution">
    <text evidence="3">The sequence shown here is derived from an EMBL/GenBank/DDBJ whole genome shotgun (WGS) entry which is preliminary data.</text>
</comment>
<dbReference type="Proteomes" id="UP001159363">
    <property type="component" value="Chromosome 2"/>
</dbReference>
<dbReference type="EC" id="2.7.7.49" evidence="1"/>
<dbReference type="Pfam" id="PF17921">
    <property type="entry name" value="Integrase_H2C2"/>
    <property type="match status" value="1"/>
</dbReference>
<gene>
    <name evidence="3" type="ORF">PR048_005533</name>
</gene>
<dbReference type="Gene3D" id="1.10.340.70">
    <property type="match status" value="1"/>
</dbReference>
<proteinExistence type="predicted"/>
<organism evidence="3 4">
    <name type="scientific">Dryococelus australis</name>
    <dbReference type="NCBI Taxonomy" id="614101"/>
    <lineage>
        <taxon>Eukaryota</taxon>
        <taxon>Metazoa</taxon>
        <taxon>Ecdysozoa</taxon>
        <taxon>Arthropoda</taxon>
        <taxon>Hexapoda</taxon>
        <taxon>Insecta</taxon>
        <taxon>Pterygota</taxon>
        <taxon>Neoptera</taxon>
        <taxon>Polyneoptera</taxon>
        <taxon>Phasmatodea</taxon>
        <taxon>Verophasmatodea</taxon>
        <taxon>Anareolatae</taxon>
        <taxon>Phasmatidae</taxon>
        <taxon>Eurycanthinae</taxon>
        <taxon>Dryococelus</taxon>
    </lineage>
</organism>